<feature type="signal peptide" evidence="5">
    <location>
        <begin position="1"/>
        <end position="37"/>
    </location>
</feature>
<feature type="region of interest" description="Disordered" evidence="4">
    <location>
        <begin position="266"/>
        <end position="293"/>
    </location>
</feature>
<dbReference type="EMBL" id="AP027729">
    <property type="protein sequence ID" value="BDZ42747.1"/>
    <property type="molecule type" value="Genomic_DNA"/>
</dbReference>
<feature type="chain" id="PRO_5046454427" description="Carbohydrate-binding module family 96 domain-containing protein" evidence="5">
    <location>
        <begin position="38"/>
        <end position="293"/>
    </location>
</feature>
<evidence type="ECO:0000256" key="3">
    <source>
        <dbReference type="ARBA" id="ARBA00022729"/>
    </source>
</evidence>
<gene>
    <name evidence="7" type="ORF">GCM10025865_20460</name>
</gene>
<proteinExistence type="predicted"/>
<name>A0ABN6XD05_9CELL</name>
<evidence type="ECO:0000256" key="2">
    <source>
        <dbReference type="ARBA" id="ARBA00022525"/>
    </source>
</evidence>
<organism evidence="7 8">
    <name type="scientific">Paraoerskovia sediminicola</name>
    <dbReference type="NCBI Taxonomy" id="1138587"/>
    <lineage>
        <taxon>Bacteria</taxon>
        <taxon>Bacillati</taxon>
        <taxon>Actinomycetota</taxon>
        <taxon>Actinomycetes</taxon>
        <taxon>Micrococcales</taxon>
        <taxon>Cellulomonadaceae</taxon>
        <taxon>Paraoerskovia</taxon>
    </lineage>
</organism>
<comment type="subcellular location">
    <subcellularLocation>
        <location evidence="1">Secreted</location>
    </subcellularLocation>
</comment>
<dbReference type="Proteomes" id="UP001321475">
    <property type="component" value="Chromosome"/>
</dbReference>
<evidence type="ECO:0000313" key="7">
    <source>
        <dbReference type="EMBL" id="BDZ42747.1"/>
    </source>
</evidence>
<feature type="domain" description="Carbohydrate-binding module family 96" evidence="6">
    <location>
        <begin position="44"/>
        <end position="158"/>
    </location>
</feature>
<reference evidence="8" key="1">
    <citation type="journal article" date="2019" name="Int. J. Syst. Evol. Microbiol.">
        <title>The Global Catalogue of Microorganisms (GCM) 10K type strain sequencing project: providing services to taxonomists for standard genome sequencing and annotation.</title>
        <authorList>
            <consortium name="The Broad Institute Genomics Platform"/>
            <consortium name="The Broad Institute Genome Sequencing Center for Infectious Disease"/>
            <person name="Wu L."/>
            <person name="Ma J."/>
        </authorList>
    </citation>
    <scope>NUCLEOTIDE SEQUENCE [LARGE SCALE GENOMIC DNA]</scope>
    <source>
        <strain evidence="8">NBRC 108565</strain>
    </source>
</reference>
<evidence type="ECO:0000259" key="6">
    <source>
        <dbReference type="Pfam" id="PF24517"/>
    </source>
</evidence>
<protein>
    <recommendedName>
        <fullName evidence="6">Carbohydrate-binding module family 96 domain-containing protein</fullName>
    </recommendedName>
</protein>
<dbReference type="Pfam" id="PF24517">
    <property type="entry name" value="CBM96"/>
    <property type="match status" value="1"/>
</dbReference>
<keyword evidence="3 5" id="KW-0732">Signal</keyword>
<evidence type="ECO:0000256" key="5">
    <source>
        <dbReference type="SAM" id="SignalP"/>
    </source>
</evidence>
<evidence type="ECO:0000256" key="1">
    <source>
        <dbReference type="ARBA" id="ARBA00004613"/>
    </source>
</evidence>
<keyword evidence="8" id="KW-1185">Reference proteome</keyword>
<dbReference type="InterPro" id="IPR055372">
    <property type="entry name" value="CBM96"/>
</dbReference>
<accession>A0ABN6XD05</accession>
<sequence>MPQITKRSRPSAAGAVGALVALALALVGALLPSAATAADREVETLAPSQASFTSAHRPEVNFSSSESLVATSAAFRSFLEFDGIQVPEGQRVAELALLVDVDESRATVPALQVSKVDGSWDAGTITDENRPDAGVVLSEPTLAIAGETMSVPLDVDEVMASGGPFSIELRYLEPNPGLVMDKSSARLSVVLEQVELSDSVTVAPREATFTSAFEADRTHDRVDALVTTSAQFTSYLRFDVPEPPRGRQLRTASSSCAVRRARRPSRAWWRAPRPAPGLQRHSPTPRVRRPARR</sequence>
<evidence type="ECO:0000256" key="4">
    <source>
        <dbReference type="SAM" id="MobiDB-lite"/>
    </source>
</evidence>
<keyword evidence="2" id="KW-0964">Secreted</keyword>
<evidence type="ECO:0000313" key="8">
    <source>
        <dbReference type="Proteomes" id="UP001321475"/>
    </source>
</evidence>